<dbReference type="Proteomes" id="UP001497382">
    <property type="component" value="Unassembled WGS sequence"/>
</dbReference>
<dbReference type="GO" id="GO:0062129">
    <property type="term" value="C:chitin-based extracellular matrix"/>
    <property type="evidence" value="ECO:0007669"/>
    <property type="project" value="TreeGrafter"/>
</dbReference>
<keyword evidence="1 2" id="KW-0193">Cuticle</keyword>
<evidence type="ECO:0000313" key="4">
    <source>
        <dbReference type="Proteomes" id="UP001497382"/>
    </source>
</evidence>
<protein>
    <submittedName>
        <fullName evidence="3">Uncharacterized protein</fullName>
    </submittedName>
</protein>
<proteinExistence type="predicted"/>
<dbReference type="PROSITE" id="PS51155">
    <property type="entry name" value="CHIT_BIND_RR_2"/>
    <property type="match status" value="1"/>
</dbReference>
<dbReference type="InterPro" id="IPR050468">
    <property type="entry name" value="Cuticle_Struct_Prot"/>
</dbReference>
<dbReference type="EMBL" id="CAXIEN010000101">
    <property type="protein sequence ID" value="CAL1277301.1"/>
    <property type="molecule type" value="Genomic_DNA"/>
</dbReference>
<dbReference type="GO" id="GO:0008010">
    <property type="term" value="F:structural constituent of chitin-based larval cuticle"/>
    <property type="evidence" value="ECO:0007669"/>
    <property type="project" value="TreeGrafter"/>
</dbReference>
<accession>A0AAV1ZZR1</accession>
<evidence type="ECO:0000313" key="3">
    <source>
        <dbReference type="EMBL" id="CAL1277301.1"/>
    </source>
</evidence>
<dbReference type="InterPro" id="IPR000618">
    <property type="entry name" value="Insect_cuticle"/>
</dbReference>
<organism evidence="3 4">
    <name type="scientific">Larinioides sclopetarius</name>
    <dbReference type="NCBI Taxonomy" id="280406"/>
    <lineage>
        <taxon>Eukaryota</taxon>
        <taxon>Metazoa</taxon>
        <taxon>Ecdysozoa</taxon>
        <taxon>Arthropoda</taxon>
        <taxon>Chelicerata</taxon>
        <taxon>Arachnida</taxon>
        <taxon>Araneae</taxon>
        <taxon>Araneomorphae</taxon>
        <taxon>Entelegynae</taxon>
        <taxon>Araneoidea</taxon>
        <taxon>Araneidae</taxon>
        <taxon>Larinioides</taxon>
    </lineage>
</organism>
<dbReference type="PANTHER" id="PTHR10380:SF173">
    <property type="entry name" value="CUTICULAR PROTEIN 47EF, ISOFORM C-RELATED"/>
    <property type="match status" value="1"/>
</dbReference>
<evidence type="ECO:0000256" key="2">
    <source>
        <dbReference type="PROSITE-ProRule" id="PRU00497"/>
    </source>
</evidence>
<sequence>MFSERVELRKGHLLSWERVKVVTFGGYIADRRGTRSTSHAASLSPTPRSTVEEMPRIQLNSWAVPAFCICESSAAYLGYGRVVPIPAGGRVQYQLLDRDSYEFGYDTGTGPSQSFREETRDSDGTVRGRYGYIDPLGTLRIVDYMADHTGFHIISSVQLTSQTTRKPRDPIQLPFLGAIPPFLPRQNSKFVRKEVD</sequence>
<dbReference type="PANTHER" id="PTHR10380">
    <property type="entry name" value="CUTICLE PROTEIN"/>
    <property type="match status" value="1"/>
</dbReference>
<gene>
    <name evidence="3" type="ORF">LARSCL_LOCUS9155</name>
</gene>
<reference evidence="3 4" key="1">
    <citation type="submission" date="2024-04" db="EMBL/GenBank/DDBJ databases">
        <authorList>
            <person name="Rising A."/>
            <person name="Reimegard J."/>
            <person name="Sonavane S."/>
            <person name="Akerstrom W."/>
            <person name="Nylinder S."/>
            <person name="Hedman E."/>
            <person name="Kallberg Y."/>
        </authorList>
    </citation>
    <scope>NUCLEOTIDE SEQUENCE [LARGE SCALE GENOMIC DNA]</scope>
</reference>
<name>A0AAV1ZZR1_9ARAC</name>
<dbReference type="Pfam" id="PF00379">
    <property type="entry name" value="Chitin_bind_4"/>
    <property type="match status" value="1"/>
</dbReference>
<keyword evidence="4" id="KW-1185">Reference proteome</keyword>
<comment type="caution">
    <text evidence="3">The sequence shown here is derived from an EMBL/GenBank/DDBJ whole genome shotgun (WGS) entry which is preliminary data.</text>
</comment>
<dbReference type="PRINTS" id="PR00947">
    <property type="entry name" value="CUTICLE"/>
</dbReference>
<evidence type="ECO:0000256" key="1">
    <source>
        <dbReference type="ARBA" id="ARBA00022460"/>
    </source>
</evidence>
<dbReference type="AlphaFoldDB" id="A0AAV1ZZR1"/>